<feature type="transmembrane region" description="Helical" evidence="6">
    <location>
        <begin position="138"/>
        <end position="156"/>
    </location>
</feature>
<sequence>MWIGLLYAVVIVVCNALGAISGMGGGVIIKPVFDVIGYDSVASVSFLSTAAVFTMLIVSTISQVSHGIRLQLKMVLWLAVGALAGGLLGERALTGLLATLGDAPVLAIQITLTILTILFALLNSVYHWGTLALRGAGWVIACGILLGFLASLLGIGGGPINVALLMLLFNMPIKAATVYSIATIFFSQLAKLASIAVAGRLGDFDLGMLWFIIPAAIIGGLLGAHFSHVLSPAKVTRVFQLMLVAVIVINLYNGVMLVVR</sequence>
<dbReference type="PANTHER" id="PTHR43701">
    <property type="entry name" value="MEMBRANE TRANSPORTER PROTEIN MJ0441-RELATED"/>
    <property type="match status" value="1"/>
</dbReference>
<comment type="caution">
    <text evidence="7">The sequence shown here is derived from an EMBL/GenBank/DDBJ whole genome shotgun (WGS) entry which is preliminary data.</text>
</comment>
<dbReference type="RefSeq" id="WP_203626134.1">
    <property type="nucleotide sequence ID" value="NZ_BOLQ01000002.1"/>
</dbReference>
<feature type="transmembrane region" description="Helical" evidence="6">
    <location>
        <begin position="105"/>
        <end position="126"/>
    </location>
</feature>
<feature type="transmembrane region" description="Helical" evidence="6">
    <location>
        <begin position="238"/>
        <end position="259"/>
    </location>
</feature>
<evidence type="ECO:0000313" key="7">
    <source>
        <dbReference type="EMBL" id="MFD1429189.1"/>
    </source>
</evidence>
<keyword evidence="6" id="KW-1003">Cell membrane</keyword>
<comment type="similarity">
    <text evidence="2 6">Belongs to the 4-toluene sulfonate uptake permease (TSUP) (TC 2.A.102) family.</text>
</comment>
<evidence type="ECO:0000256" key="6">
    <source>
        <dbReference type="RuleBase" id="RU363041"/>
    </source>
</evidence>
<organism evidence="7 8">
    <name type="scientific">Lacticaseibacillus mingshuiensis</name>
    <dbReference type="NCBI Taxonomy" id="2799574"/>
    <lineage>
        <taxon>Bacteria</taxon>
        <taxon>Bacillati</taxon>
        <taxon>Bacillota</taxon>
        <taxon>Bacilli</taxon>
        <taxon>Lactobacillales</taxon>
        <taxon>Lactobacillaceae</taxon>
        <taxon>Lacticaseibacillus</taxon>
    </lineage>
</organism>
<accession>A0ABW4CGT7</accession>
<keyword evidence="3 6" id="KW-0812">Transmembrane</keyword>
<feature type="transmembrane region" description="Helical" evidence="6">
    <location>
        <begin position="42"/>
        <end position="62"/>
    </location>
</feature>
<evidence type="ECO:0000256" key="2">
    <source>
        <dbReference type="ARBA" id="ARBA00009142"/>
    </source>
</evidence>
<evidence type="ECO:0000256" key="1">
    <source>
        <dbReference type="ARBA" id="ARBA00004141"/>
    </source>
</evidence>
<feature type="transmembrane region" description="Helical" evidence="6">
    <location>
        <begin position="207"/>
        <end position="226"/>
    </location>
</feature>
<protein>
    <recommendedName>
        <fullName evidence="6">Probable membrane transporter protein</fullName>
    </recommendedName>
</protein>
<keyword evidence="4 6" id="KW-1133">Transmembrane helix</keyword>
<keyword evidence="8" id="KW-1185">Reference proteome</keyword>
<evidence type="ECO:0000256" key="4">
    <source>
        <dbReference type="ARBA" id="ARBA00022989"/>
    </source>
</evidence>
<reference evidence="8" key="1">
    <citation type="journal article" date="2019" name="Int. J. Syst. Evol. Microbiol.">
        <title>The Global Catalogue of Microorganisms (GCM) 10K type strain sequencing project: providing services to taxonomists for standard genome sequencing and annotation.</title>
        <authorList>
            <consortium name="The Broad Institute Genomics Platform"/>
            <consortium name="The Broad Institute Genome Sequencing Center for Infectious Disease"/>
            <person name="Wu L."/>
            <person name="Ma J."/>
        </authorList>
    </citation>
    <scope>NUCLEOTIDE SEQUENCE [LARGE SCALE GENOMIC DNA]</scope>
    <source>
        <strain evidence="8">CCM 8980</strain>
    </source>
</reference>
<feature type="transmembrane region" description="Helical" evidence="6">
    <location>
        <begin position="74"/>
        <end position="93"/>
    </location>
</feature>
<dbReference type="PANTHER" id="PTHR43701:SF2">
    <property type="entry name" value="MEMBRANE TRANSPORTER PROTEIN YJNA-RELATED"/>
    <property type="match status" value="1"/>
</dbReference>
<evidence type="ECO:0000256" key="5">
    <source>
        <dbReference type="ARBA" id="ARBA00023136"/>
    </source>
</evidence>
<dbReference type="InterPro" id="IPR002781">
    <property type="entry name" value="TM_pro_TauE-like"/>
</dbReference>
<evidence type="ECO:0000256" key="3">
    <source>
        <dbReference type="ARBA" id="ARBA00022692"/>
    </source>
</evidence>
<comment type="subcellular location">
    <subcellularLocation>
        <location evidence="6">Cell membrane</location>
        <topology evidence="6">Multi-pass membrane protein</topology>
    </subcellularLocation>
    <subcellularLocation>
        <location evidence="1">Membrane</location>
        <topology evidence="1">Multi-pass membrane protein</topology>
    </subcellularLocation>
</comment>
<evidence type="ECO:0000313" key="8">
    <source>
        <dbReference type="Proteomes" id="UP001597196"/>
    </source>
</evidence>
<gene>
    <name evidence="7" type="ORF">ACFQ4P_02850</name>
</gene>
<dbReference type="EMBL" id="JBHTOC010000003">
    <property type="protein sequence ID" value="MFD1429189.1"/>
    <property type="molecule type" value="Genomic_DNA"/>
</dbReference>
<name>A0ABW4CGT7_9LACO</name>
<proteinExistence type="inferred from homology"/>
<dbReference type="Proteomes" id="UP001597196">
    <property type="component" value="Unassembled WGS sequence"/>
</dbReference>
<keyword evidence="5 6" id="KW-0472">Membrane</keyword>
<dbReference type="InterPro" id="IPR051598">
    <property type="entry name" value="TSUP/Inactive_protease-like"/>
</dbReference>
<dbReference type="Pfam" id="PF01925">
    <property type="entry name" value="TauE"/>
    <property type="match status" value="1"/>
</dbReference>